<name>A0A9P6JLV7_9AGAR</name>
<feature type="region of interest" description="Disordered" evidence="1">
    <location>
        <begin position="1"/>
        <end position="26"/>
    </location>
</feature>
<feature type="compositionally biased region" description="Polar residues" evidence="1">
    <location>
        <begin position="1"/>
        <end position="12"/>
    </location>
</feature>
<evidence type="ECO:0000256" key="1">
    <source>
        <dbReference type="SAM" id="MobiDB-lite"/>
    </source>
</evidence>
<dbReference type="EMBL" id="MU157886">
    <property type="protein sequence ID" value="KAF9525243.1"/>
    <property type="molecule type" value="Genomic_DNA"/>
</dbReference>
<accession>A0A9P6JLV7</accession>
<dbReference type="Proteomes" id="UP000807306">
    <property type="component" value="Unassembled WGS sequence"/>
</dbReference>
<evidence type="ECO:0000313" key="2">
    <source>
        <dbReference type="EMBL" id="KAF9522232.1"/>
    </source>
</evidence>
<evidence type="ECO:0000313" key="3">
    <source>
        <dbReference type="EMBL" id="KAF9525243.1"/>
    </source>
</evidence>
<dbReference type="AlphaFoldDB" id="A0A9P6JLV7"/>
<protein>
    <submittedName>
        <fullName evidence="3">Uncharacterized protein</fullName>
    </submittedName>
</protein>
<organism evidence="3 4">
    <name type="scientific">Crepidotus variabilis</name>
    <dbReference type="NCBI Taxonomy" id="179855"/>
    <lineage>
        <taxon>Eukaryota</taxon>
        <taxon>Fungi</taxon>
        <taxon>Dikarya</taxon>
        <taxon>Basidiomycota</taxon>
        <taxon>Agaricomycotina</taxon>
        <taxon>Agaricomycetes</taxon>
        <taxon>Agaricomycetidae</taxon>
        <taxon>Agaricales</taxon>
        <taxon>Agaricineae</taxon>
        <taxon>Crepidotaceae</taxon>
        <taxon>Crepidotus</taxon>
    </lineage>
</organism>
<proteinExistence type="predicted"/>
<sequence>MGEGTSATQFEQGGSGRGTDNHTPALLELPPQRLTYMDLTSDGNVIMIDYKIDQNGVIDLSSDVEENQDKSS</sequence>
<keyword evidence="4" id="KW-1185">Reference proteome</keyword>
<comment type="caution">
    <text evidence="3">The sequence shown here is derived from an EMBL/GenBank/DDBJ whole genome shotgun (WGS) entry which is preliminary data.</text>
</comment>
<reference evidence="3" key="1">
    <citation type="submission" date="2020-11" db="EMBL/GenBank/DDBJ databases">
        <authorList>
            <consortium name="DOE Joint Genome Institute"/>
            <person name="Ahrendt S."/>
            <person name="Riley R."/>
            <person name="Andreopoulos W."/>
            <person name="Labutti K."/>
            <person name="Pangilinan J."/>
            <person name="Ruiz-Duenas F.J."/>
            <person name="Barrasa J.M."/>
            <person name="Sanchez-Garcia M."/>
            <person name="Camarero S."/>
            <person name="Miyauchi S."/>
            <person name="Serrano A."/>
            <person name="Linde D."/>
            <person name="Babiker R."/>
            <person name="Drula E."/>
            <person name="Ayuso-Fernandez I."/>
            <person name="Pacheco R."/>
            <person name="Padilla G."/>
            <person name="Ferreira P."/>
            <person name="Barriuso J."/>
            <person name="Kellner H."/>
            <person name="Castanera R."/>
            <person name="Alfaro M."/>
            <person name="Ramirez L."/>
            <person name="Pisabarro A.G."/>
            <person name="Kuo A."/>
            <person name="Tritt A."/>
            <person name="Lipzen A."/>
            <person name="He G."/>
            <person name="Yan M."/>
            <person name="Ng V."/>
            <person name="Cullen D."/>
            <person name="Martin F."/>
            <person name="Rosso M.-N."/>
            <person name="Henrissat B."/>
            <person name="Hibbett D."/>
            <person name="Martinez A.T."/>
            <person name="Grigoriev I.V."/>
        </authorList>
    </citation>
    <scope>NUCLEOTIDE SEQUENCE</scope>
    <source>
        <strain evidence="3">CBS 506.95</strain>
    </source>
</reference>
<evidence type="ECO:0000313" key="4">
    <source>
        <dbReference type="Proteomes" id="UP000807306"/>
    </source>
</evidence>
<dbReference type="EMBL" id="MU157954">
    <property type="protein sequence ID" value="KAF9522232.1"/>
    <property type="molecule type" value="Genomic_DNA"/>
</dbReference>
<gene>
    <name evidence="2" type="ORF">CPB83DRAFT_133795</name>
    <name evidence="3" type="ORF">CPB83DRAFT_555291</name>
</gene>